<evidence type="ECO:0000256" key="8">
    <source>
        <dbReference type="ARBA" id="ARBA00023136"/>
    </source>
</evidence>
<evidence type="ECO:0000256" key="12">
    <source>
        <dbReference type="ARBA" id="ARBA00073591"/>
    </source>
</evidence>
<dbReference type="Proteomes" id="UP001163046">
    <property type="component" value="Unassembled WGS sequence"/>
</dbReference>
<comment type="subcellular location">
    <subcellularLocation>
        <location evidence="1">Cytoplasm</location>
    </subcellularLocation>
    <subcellularLocation>
        <location evidence="2">Membrane</location>
        <topology evidence="2">Single-pass type II membrane protein</topology>
    </subcellularLocation>
</comment>
<evidence type="ECO:0000256" key="1">
    <source>
        <dbReference type="ARBA" id="ARBA00004496"/>
    </source>
</evidence>
<evidence type="ECO:0000256" key="11">
    <source>
        <dbReference type="ARBA" id="ARBA00056841"/>
    </source>
</evidence>
<keyword evidence="8" id="KW-0472">Membrane</keyword>
<evidence type="ECO:0000256" key="9">
    <source>
        <dbReference type="ARBA" id="ARBA00023180"/>
    </source>
</evidence>
<dbReference type="PANTHER" id="PTHR46197:SF3">
    <property type="entry name" value="AB HYDROLASE-1 DOMAIN-CONTAINING PROTEIN"/>
    <property type="match status" value="1"/>
</dbReference>
<proteinExistence type="inferred from homology"/>
<comment type="similarity">
    <text evidence="10">Belongs to the AB hydrolase superfamily. ABHD14 family.</text>
</comment>
<evidence type="ECO:0000256" key="6">
    <source>
        <dbReference type="ARBA" id="ARBA00022968"/>
    </source>
</evidence>
<evidence type="ECO:0000256" key="10">
    <source>
        <dbReference type="ARBA" id="ARBA00037942"/>
    </source>
</evidence>
<keyword evidence="15" id="KW-1185">Reference proteome</keyword>
<name>A0A9W9YX17_9CNID</name>
<evidence type="ECO:0000256" key="13">
    <source>
        <dbReference type="ARBA" id="ARBA00079023"/>
    </source>
</evidence>
<dbReference type="EMBL" id="MU826853">
    <property type="protein sequence ID" value="KAJ7370945.1"/>
    <property type="molecule type" value="Genomic_DNA"/>
</dbReference>
<dbReference type="GO" id="GO:0016787">
    <property type="term" value="F:hydrolase activity"/>
    <property type="evidence" value="ECO:0007669"/>
    <property type="project" value="UniProtKB-KW"/>
</dbReference>
<dbReference type="SUPFAM" id="SSF53474">
    <property type="entry name" value="alpha/beta-Hydrolases"/>
    <property type="match status" value="1"/>
</dbReference>
<sequence>MQCRKVSWECTTDITQEDAKYPSSSRGCKVCRLHAFWKSFSPGFSLQDQLESSYWCLSGFRYSFAILFVNAEGNGVTWLSRMEGEANGIFYREEVPANGGRFTVLFLHGQAFSSQTWEDLGTLKFLRSKNYRVVALDLPGYVKSKDAKVPRNSEERRVFLNKFTEKLQITRPVIVSPSMSGSYALPFIFQGDQGRNLRGFVPVAPVGTDQHSESDYKNLQLPTLIVYGENDATLGVSSLRRLRNIPGSVIHMIKGAGHACYMKNADEFHENLDNFLSKLQE</sequence>
<accession>A0A9W9YX17</accession>
<dbReference type="FunFam" id="3.40.50.1820:FF:000093">
    <property type="entry name" value="protein ABHD14A isoform X1"/>
    <property type="match status" value="1"/>
</dbReference>
<dbReference type="Gene3D" id="3.40.50.1820">
    <property type="entry name" value="alpha/beta hydrolase"/>
    <property type="match status" value="1"/>
</dbReference>
<evidence type="ECO:0000256" key="3">
    <source>
        <dbReference type="ARBA" id="ARBA00022490"/>
    </source>
</evidence>
<dbReference type="InterPro" id="IPR029058">
    <property type="entry name" value="AB_hydrolase_fold"/>
</dbReference>
<dbReference type="AlphaFoldDB" id="A0A9W9YX17"/>
<protein>
    <recommendedName>
        <fullName evidence="12">Protein ABHD14A</fullName>
    </recommendedName>
    <alternativeName>
        <fullName evidence="13">Alpha/beta hydrolase domain-containing protein 14A</fullName>
    </alternativeName>
</protein>
<keyword evidence="7" id="KW-1133">Transmembrane helix</keyword>
<keyword evidence="4" id="KW-0812">Transmembrane</keyword>
<dbReference type="PANTHER" id="PTHR46197">
    <property type="entry name" value="PROTEIN ABHD14B-LIKE"/>
    <property type="match status" value="1"/>
</dbReference>
<dbReference type="GO" id="GO:0005737">
    <property type="term" value="C:cytoplasm"/>
    <property type="evidence" value="ECO:0007669"/>
    <property type="project" value="UniProtKB-SubCell"/>
</dbReference>
<reference evidence="14" key="1">
    <citation type="submission" date="2023-01" db="EMBL/GenBank/DDBJ databases">
        <title>Genome assembly of the deep-sea coral Lophelia pertusa.</title>
        <authorList>
            <person name="Herrera S."/>
            <person name="Cordes E."/>
        </authorList>
    </citation>
    <scope>NUCLEOTIDE SEQUENCE</scope>
    <source>
        <strain evidence="14">USNM1676648</strain>
        <tissue evidence="14">Polyp</tissue>
    </source>
</reference>
<comment type="caution">
    <text evidence="14">The sequence shown here is derived from an EMBL/GenBank/DDBJ whole genome shotgun (WGS) entry which is preliminary data.</text>
</comment>
<keyword evidence="3" id="KW-0963">Cytoplasm</keyword>
<evidence type="ECO:0000256" key="4">
    <source>
        <dbReference type="ARBA" id="ARBA00022692"/>
    </source>
</evidence>
<keyword evidence="5" id="KW-0378">Hydrolase</keyword>
<keyword evidence="6" id="KW-0735">Signal-anchor</keyword>
<gene>
    <name evidence="14" type="primary">ABHD14A_1</name>
    <name evidence="14" type="ORF">OS493_028556</name>
</gene>
<evidence type="ECO:0000256" key="7">
    <source>
        <dbReference type="ARBA" id="ARBA00022989"/>
    </source>
</evidence>
<keyword evidence="9" id="KW-0325">Glycoprotein</keyword>
<organism evidence="14 15">
    <name type="scientific">Desmophyllum pertusum</name>
    <dbReference type="NCBI Taxonomy" id="174260"/>
    <lineage>
        <taxon>Eukaryota</taxon>
        <taxon>Metazoa</taxon>
        <taxon>Cnidaria</taxon>
        <taxon>Anthozoa</taxon>
        <taxon>Hexacorallia</taxon>
        <taxon>Scleractinia</taxon>
        <taxon>Caryophylliina</taxon>
        <taxon>Caryophylliidae</taxon>
        <taxon>Desmophyllum</taxon>
    </lineage>
</organism>
<comment type="function">
    <text evidence="11">Possible role in granule neuron development.</text>
</comment>
<evidence type="ECO:0000256" key="5">
    <source>
        <dbReference type="ARBA" id="ARBA00022801"/>
    </source>
</evidence>
<dbReference type="OrthoDB" id="284184at2759"/>
<evidence type="ECO:0000256" key="2">
    <source>
        <dbReference type="ARBA" id="ARBA00004606"/>
    </source>
</evidence>
<evidence type="ECO:0000313" key="15">
    <source>
        <dbReference type="Proteomes" id="UP001163046"/>
    </source>
</evidence>
<dbReference type="GO" id="GO:0016020">
    <property type="term" value="C:membrane"/>
    <property type="evidence" value="ECO:0007669"/>
    <property type="project" value="UniProtKB-SubCell"/>
</dbReference>
<evidence type="ECO:0000313" key="14">
    <source>
        <dbReference type="EMBL" id="KAJ7370945.1"/>
    </source>
</evidence>